<feature type="transmembrane region" description="Helical" evidence="7">
    <location>
        <begin position="266"/>
        <end position="285"/>
    </location>
</feature>
<name>A0A3P3XRT7_9SPIR</name>
<evidence type="ECO:0000256" key="2">
    <source>
        <dbReference type="ARBA" id="ARBA00006386"/>
    </source>
</evidence>
<gene>
    <name evidence="8" type="ORF">SPIRO4BDMA_50537</name>
</gene>
<dbReference type="PANTHER" id="PTHR43299">
    <property type="entry name" value="UPF0718 PROTEIN YRAQ"/>
    <property type="match status" value="1"/>
</dbReference>
<feature type="transmembrane region" description="Helical" evidence="7">
    <location>
        <begin position="90"/>
        <end position="113"/>
    </location>
</feature>
<feature type="transmembrane region" description="Helical" evidence="7">
    <location>
        <begin position="199"/>
        <end position="217"/>
    </location>
</feature>
<accession>A0A3P3XRT7</accession>
<feature type="transmembrane region" description="Helical" evidence="7">
    <location>
        <begin position="372"/>
        <end position="393"/>
    </location>
</feature>
<dbReference type="AlphaFoldDB" id="A0A3P3XRT7"/>
<feature type="transmembrane region" description="Helical" evidence="7">
    <location>
        <begin position="50"/>
        <end position="69"/>
    </location>
</feature>
<evidence type="ECO:0000313" key="8">
    <source>
        <dbReference type="EMBL" id="SLM19022.1"/>
    </source>
</evidence>
<comment type="similarity">
    <text evidence="2">Belongs to the UPF0718 family.</text>
</comment>
<feature type="transmembrane region" description="Helical" evidence="7">
    <location>
        <begin position="229"/>
        <end position="251"/>
    </location>
</feature>
<feature type="transmembrane region" description="Helical" evidence="7">
    <location>
        <begin position="344"/>
        <end position="365"/>
    </location>
</feature>
<evidence type="ECO:0008006" key="9">
    <source>
        <dbReference type="Google" id="ProtNLM"/>
    </source>
</evidence>
<comment type="subcellular location">
    <subcellularLocation>
        <location evidence="1">Cell membrane</location>
        <topology evidence="1">Multi-pass membrane protein</topology>
    </subcellularLocation>
</comment>
<evidence type="ECO:0000256" key="4">
    <source>
        <dbReference type="ARBA" id="ARBA00022692"/>
    </source>
</evidence>
<keyword evidence="6 7" id="KW-0472">Membrane</keyword>
<evidence type="ECO:0000256" key="3">
    <source>
        <dbReference type="ARBA" id="ARBA00022475"/>
    </source>
</evidence>
<keyword evidence="4 7" id="KW-0812">Transmembrane</keyword>
<evidence type="ECO:0000256" key="7">
    <source>
        <dbReference type="SAM" id="Phobius"/>
    </source>
</evidence>
<organism evidence="8">
    <name type="scientific">uncultured spirochete</name>
    <dbReference type="NCBI Taxonomy" id="156406"/>
    <lineage>
        <taxon>Bacteria</taxon>
        <taxon>Pseudomonadati</taxon>
        <taxon>Spirochaetota</taxon>
        <taxon>Spirochaetia</taxon>
        <taxon>Spirochaetales</taxon>
        <taxon>environmental samples</taxon>
    </lineage>
</organism>
<evidence type="ECO:0000256" key="6">
    <source>
        <dbReference type="ARBA" id="ARBA00023136"/>
    </source>
</evidence>
<evidence type="ECO:0000256" key="5">
    <source>
        <dbReference type="ARBA" id="ARBA00022989"/>
    </source>
</evidence>
<dbReference type="InterPro" id="IPR005524">
    <property type="entry name" value="DUF318"/>
</dbReference>
<keyword evidence="3" id="KW-1003">Cell membrane</keyword>
<keyword evidence="5 7" id="KW-1133">Transmembrane helix</keyword>
<dbReference type="PANTHER" id="PTHR43299:SF1">
    <property type="entry name" value="UPF0718 PROTEIN YRAQ"/>
    <property type="match status" value="1"/>
</dbReference>
<reference evidence="8" key="1">
    <citation type="submission" date="2017-02" db="EMBL/GenBank/DDBJ databases">
        <authorList>
            <person name="Regsiter A."/>
            <person name="William W."/>
        </authorList>
    </citation>
    <scope>NUCLEOTIDE SEQUENCE</scope>
    <source>
        <strain evidence="8">BdmA 4</strain>
    </source>
</reference>
<feature type="transmembrane region" description="Helical" evidence="7">
    <location>
        <begin position="119"/>
        <end position="141"/>
    </location>
</feature>
<protein>
    <recommendedName>
        <fullName evidence="9">Permease</fullName>
    </recommendedName>
</protein>
<feature type="transmembrane region" description="Helical" evidence="7">
    <location>
        <begin position="153"/>
        <end position="171"/>
    </location>
</feature>
<evidence type="ECO:0000256" key="1">
    <source>
        <dbReference type="ARBA" id="ARBA00004651"/>
    </source>
</evidence>
<dbReference type="EMBL" id="FWDO01000005">
    <property type="protein sequence ID" value="SLM19022.1"/>
    <property type="molecule type" value="Genomic_DNA"/>
</dbReference>
<dbReference type="Pfam" id="PF03773">
    <property type="entry name" value="ArsP_1"/>
    <property type="match status" value="1"/>
</dbReference>
<dbReference type="GO" id="GO:0005886">
    <property type="term" value="C:plasma membrane"/>
    <property type="evidence" value="ECO:0007669"/>
    <property type="project" value="UniProtKB-SubCell"/>
</dbReference>
<feature type="transmembrane region" description="Helical" evidence="7">
    <location>
        <begin position="297"/>
        <end position="324"/>
    </location>
</feature>
<sequence length="394" mass="41694">MSTKGWTSNKKLLVLFGVFLAAYFIPFHSPRVSGAVNEAFLMLSEYARQHVVLCLVPAMFIAGAITVFLNQQSVMHYLGPDAKRLTAYGVASVSGAILAVCSCTVLPIFKGIYKKGAGLGPAIAFLYSGPAINILAIVLSAKVFGLKLGLARAVTAIVFSIVIGWLMALIYRKDDEKRAADVRLFSAPSDGEPRTLGQTAIYMASMIGILVFANWANSRGGSPVWDAIYSAKWWITGGFGLILAYAVIRWFNADERIAWVVATRDFALQILPLLFGGVLVAGFLLGRPGHEALIPNAWIAGLVGGNSLFANAFAAIAGALMYFATLTEIPIVQGLLGAGMGQGPALALLLAGPSLSLPSMLVIAGEIGWKKTLTYVGLVVVMSTLAGMLFGTLA</sequence>
<proteinExistence type="inferred from homology"/>